<dbReference type="CDD" id="cd00063">
    <property type="entry name" value="FN3"/>
    <property type="match status" value="1"/>
</dbReference>
<dbReference type="SMART" id="SM00060">
    <property type="entry name" value="FN3"/>
    <property type="match status" value="1"/>
</dbReference>
<dbReference type="Proteomes" id="UP000265000">
    <property type="component" value="Unplaced"/>
</dbReference>
<feature type="domain" description="Fibronectin type-III" evidence="9">
    <location>
        <begin position="284"/>
        <end position="378"/>
    </location>
</feature>
<protein>
    <recommendedName>
        <fullName evidence="12">Collagen, type XIV, alpha 1b</fullName>
    </recommendedName>
</protein>
<dbReference type="SUPFAM" id="SSF53300">
    <property type="entry name" value="vWA-like"/>
    <property type="match status" value="1"/>
</dbReference>
<dbReference type="PANTHER" id="PTHR24020">
    <property type="entry name" value="COLLAGEN ALPHA"/>
    <property type="match status" value="1"/>
</dbReference>
<feature type="region of interest" description="Disordered" evidence="7">
    <location>
        <begin position="376"/>
        <end position="396"/>
    </location>
</feature>
<dbReference type="PANTHER" id="PTHR24020:SF84">
    <property type="entry name" value="VWFA DOMAIN-CONTAINING PROTEIN"/>
    <property type="match status" value="1"/>
</dbReference>
<evidence type="ECO:0000256" key="1">
    <source>
        <dbReference type="ARBA" id="ARBA00004498"/>
    </source>
</evidence>
<reference evidence="10" key="1">
    <citation type="submission" date="2025-08" db="UniProtKB">
        <authorList>
            <consortium name="Ensembl"/>
        </authorList>
    </citation>
    <scope>IDENTIFICATION</scope>
</reference>
<evidence type="ECO:0000313" key="10">
    <source>
        <dbReference type="Ensembl" id="ENSFHEP00000028959.1"/>
    </source>
</evidence>
<evidence type="ECO:0000256" key="5">
    <source>
        <dbReference type="ARBA" id="ARBA00023119"/>
    </source>
</evidence>
<dbReference type="GO" id="GO:0005581">
    <property type="term" value="C:collagen trimer"/>
    <property type="evidence" value="ECO:0007669"/>
    <property type="project" value="UniProtKB-KW"/>
</dbReference>
<feature type="domain" description="VWFA" evidence="8">
    <location>
        <begin position="67"/>
        <end position="243"/>
    </location>
</feature>
<keyword evidence="5" id="KW-0176">Collagen</keyword>
<dbReference type="InterPro" id="IPR050525">
    <property type="entry name" value="ECM_Assembly_Org"/>
</dbReference>
<evidence type="ECO:0000256" key="2">
    <source>
        <dbReference type="ARBA" id="ARBA00022525"/>
    </source>
</evidence>
<dbReference type="PROSITE" id="PS50853">
    <property type="entry name" value="FN3"/>
    <property type="match status" value="1"/>
</dbReference>
<evidence type="ECO:0000259" key="9">
    <source>
        <dbReference type="PROSITE" id="PS50853"/>
    </source>
</evidence>
<evidence type="ECO:0000256" key="3">
    <source>
        <dbReference type="ARBA" id="ARBA00022530"/>
    </source>
</evidence>
<proteinExistence type="predicted"/>
<dbReference type="FunFam" id="3.40.50.410:FF:000001">
    <property type="entry name" value="Collagen, type XII, alpha 1"/>
    <property type="match status" value="1"/>
</dbReference>
<accession>A0A3Q2QNS9</accession>
<reference evidence="10" key="2">
    <citation type="submission" date="2025-09" db="UniProtKB">
        <authorList>
            <consortium name="Ensembl"/>
        </authorList>
    </citation>
    <scope>IDENTIFICATION</scope>
</reference>
<keyword evidence="11" id="KW-1185">Reference proteome</keyword>
<keyword evidence="4" id="KW-0677">Repeat</keyword>
<dbReference type="AlphaFoldDB" id="A0A3Q2QNS9"/>
<evidence type="ECO:0000259" key="8">
    <source>
        <dbReference type="PROSITE" id="PS50234"/>
    </source>
</evidence>
<dbReference type="Pfam" id="PF00041">
    <property type="entry name" value="fn3"/>
    <property type="match status" value="1"/>
</dbReference>
<dbReference type="InterPro" id="IPR002035">
    <property type="entry name" value="VWF_A"/>
</dbReference>
<evidence type="ECO:0000256" key="6">
    <source>
        <dbReference type="ARBA" id="ARBA00023180"/>
    </source>
</evidence>
<dbReference type="Gene3D" id="3.40.50.410">
    <property type="entry name" value="von Willebrand factor, type A domain"/>
    <property type="match status" value="1"/>
</dbReference>
<evidence type="ECO:0008006" key="12">
    <source>
        <dbReference type="Google" id="ProtNLM"/>
    </source>
</evidence>
<dbReference type="Ensembl" id="ENSFHET00000019089.1">
    <property type="protein sequence ID" value="ENSFHEP00000028959.1"/>
    <property type="gene ID" value="ENSFHEG00000013424.1"/>
</dbReference>
<dbReference type="STRING" id="8078.ENSFHEP00000028959"/>
<dbReference type="Gene3D" id="2.60.40.10">
    <property type="entry name" value="Immunoglobulins"/>
    <property type="match status" value="1"/>
</dbReference>
<dbReference type="Pfam" id="PF00092">
    <property type="entry name" value="VWA"/>
    <property type="match status" value="1"/>
</dbReference>
<name>A0A3Q2QNS9_FUNHE</name>
<evidence type="ECO:0000256" key="7">
    <source>
        <dbReference type="SAM" id="MobiDB-lite"/>
    </source>
</evidence>
<dbReference type="SUPFAM" id="SSF49265">
    <property type="entry name" value="Fibronectin type III"/>
    <property type="match status" value="1"/>
</dbReference>
<dbReference type="InterPro" id="IPR003961">
    <property type="entry name" value="FN3_dom"/>
</dbReference>
<dbReference type="PROSITE" id="PS50234">
    <property type="entry name" value="VWFA"/>
    <property type="match status" value="1"/>
</dbReference>
<dbReference type="PRINTS" id="PR00453">
    <property type="entry name" value="VWFADOMAIN"/>
</dbReference>
<dbReference type="SMART" id="SM00327">
    <property type="entry name" value="VWA"/>
    <property type="match status" value="1"/>
</dbReference>
<dbReference type="GeneTree" id="ENSGT00940000154923"/>
<keyword evidence="2" id="KW-0964">Secreted</keyword>
<keyword evidence="6" id="KW-0325">Glycoprotein</keyword>
<keyword evidence="3" id="KW-0272">Extracellular matrix</keyword>
<dbReference type="InterPro" id="IPR036465">
    <property type="entry name" value="vWFA_dom_sf"/>
</dbReference>
<dbReference type="InterPro" id="IPR013783">
    <property type="entry name" value="Ig-like_fold"/>
</dbReference>
<dbReference type="InterPro" id="IPR036116">
    <property type="entry name" value="FN3_sf"/>
</dbReference>
<organism evidence="10 11">
    <name type="scientific">Fundulus heteroclitus</name>
    <name type="common">Killifish</name>
    <name type="synonym">Mummichog</name>
    <dbReference type="NCBI Taxonomy" id="8078"/>
    <lineage>
        <taxon>Eukaryota</taxon>
        <taxon>Metazoa</taxon>
        <taxon>Chordata</taxon>
        <taxon>Craniata</taxon>
        <taxon>Vertebrata</taxon>
        <taxon>Euteleostomi</taxon>
        <taxon>Actinopterygii</taxon>
        <taxon>Neopterygii</taxon>
        <taxon>Teleostei</taxon>
        <taxon>Neoteleostei</taxon>
        <taxon>Acanthomorphata</taxon>
        <taxon>Ovalentaria</taxon>
        <taxon>Atherinomorphae</taxon>
        <taxon>Cyprinodontiformes</taxon>
        <taxon>Fundulidae</taxon>
        <taxon>Fundulus</taxon>
    </lineage>
</organism>
<evidence type="ECO:0000313" key="11">
    <source>
        <dbReference type="Proteomes" id="UP000265000"/>
    </source>
</evidence>
<comment type="subcellular location">
    <subcellularLocation>
        <location evidence="1">Secreted</location>
        <location evidence="1">Extracellular space</location>
        <location evidence="1">Extracellular matrix</location>
    </subcellularLocation>
</comment>
<sequence length="408" mass="44915">MDVFVSPLFLKFFSVSGPGCIRRGSRPGCAPTRTACQKKVFSTRFKEISLLCLFHPECSLGMDVQADVVLLVDGSYSIGVKNFEKVKAFLEVLVKTFDVGADKVQIGLVQYSRDAFTEFYLNTHQDVQAVVEAVRSFPYRGGSTNTGKAMAYVREKIFKTNRGARANVPRVTILITDGKSSDAFKDSAARLRNADVEIFAVGVKEAVRSELEAIANAPAETHVYTVEDFDAFQRISKELTQAICLRIEQELRSIYQRREFLLSADHSVLHPFSLSESCHHASPAARSLTVSEETERTMKVSWTASPGDVVSYRLRYVPSDGGKEVVQKIPGGSTSTVLKRLQPLTSYSIAVVTWIFVSNEHQDLLHLSFCPGQPVPAAGTGDRQGTGGNVDTAFHSLPTGRTQMWSKG</sequence>
<evidence type="ECO:0000256" key="4">
    <source>
        <dbReference type="ARBA" id="ARBA00022737"/>
    </source>
</evidence>
<dbReference type="CDD" id="cd01482">
    <property type="entry name" value="vWA_collagen_alphaI-XII-like"/>
    <property type="match status" value="1"/>
</dbReference>